<keyword evidence="3" id="KW-0812">Transmembrane</keyword>
<dbReference type="GO" id="GO:0005886">
    <property type="term" value="C:plasma membrane"/>
    <property type="evidence" value="ECO:0007669"/>
    <property type="project" value="UniProtKB-SubCell"/>
</dbReference>
<dbReference type="InterPro" id="IPR003838">
    <property type="entry name" value="ABC3_permease_C"/>
</dbReference>
<comment type="caution">
    <text evidence="9">The sequence shown here is derived from an EMBL/GenBank/DDBJ whole genome shotgun (WGS) entry which is preliminary data.</text>
</comment>
<proteinExistence type="inferred from homology"/>
<evidence type="ECO:0000259" key="7">
    <source>
        <dbReference type="Pfam" id="PF02687"/>
    </source>
</evidence>
<comment type="subcellular location">
    <subcellularLocation>
        <location evidence="1">Cell membrane</location>
        <topology evidence="1">Multi-pass membrane protein</topology>
    </subcellularLocation>
</comment>
<evidence type="ECO:0000256" key="5">
    <source>
        <dbReference type="ARBA" id="ARBA00023136"/>
    </source>
</evidence>
<dbReference type="AlphaFoldDB" id="A0A6M8NP33"/>
<evidence type="ECO:0000256" key="1">
    <source>
        <dbReference type="ARBA" id="ARBA00004651"/>
    </source>
</evidence>
<reference evidence="9 10" key="1">
    <citation type="submission" date="2017-09" db="EMBL/GenBank/DDBJ databases">
        <title>Genomics of the genus Arcobacter.</title>
        <authorList>
            <person name="Perez-Cataluna A."/>
            <person name="Figueras M.J."/>
            <person name="Salas-Masso N."/>
        </authorList>
    </citation>
    <scope>NUCLEOTIDE SEQUENCE [LARGE SCALE GENOMIC DNA]</scope>
    <source>
        <strain evidence="9 10">CECT 7834</strain>
    </source>
</reference>
<protein>
    <submittedName>
        <fullName evidence="9">Multidrug ABC transporter substrate-binding protein</fullName>
    </submittedName>
</protein>
<keyword evidence="5" id="KW-0472">Membrane</keyword>
<feature type="domain" description="ABC3 transporter permease C-terminal" evidence="7">
    <location>
        <begin position="283"/>
        <end position="396"/>
    </location>
</feature>
<keyword evidence="10" id="KW-1185">Reference proteome</keyword>
<dbReference type="EMBL" id="NXII01000019">
    <property type="protein sequence ID" value="RXI38295.1"/>
    <property type="molecule type" value="Genomic_DNA"/>
</dbReference>
<gene>
    <name evidence="9" type="ORF">CP963_11305</name>
</gene>
<dbReference type="InterPro" id="IPR025857">
    <property type="entry name" value="MacB_PCD"/>
</dbReference>
<dbReference type="Pfam" id="PF02687">
    <property type="entry name" value="FtsX"/>
    <property type="match status" value="1"/>
</dbReference>
<evidence type="ECO:0000313" key="10">
    <source>
        <dbReference type="Proteomes" id="UP000290378"/>
    </source>
</evidence>
<evidence type="ECO:0000256" key="2">
    <source>
        <dbReference type="ARBA" id="ARBA00022475"/>
    </source>
</evidence>
<dbReference type="Proteomes" id="UP000290378">
    <property type="component" value="Unassembled WGS sequence"/>
</dbReference>
<dbReference type="PANTHER" id="PTHR30572:SF4">
    <property type="entry name" value="ABC TRANSPORTER PERMEASE YTRF"/>
    <property type="match status" value="1"/>
</dbReference>
<evidence type="ECO:0000256" key="6">
    <source>
        <dbReference type="ARBA" id="ARBA00038076"/>
    </source>
</evidence>
<dbReference type="RefSeq" id="WP_129014298.1">
    <property type="nucleotide sequence ID" value="NZ_CBCSEI010000018.1"/>
</dbReference>
<accession>A0A6M8NP33</accession>
<evidence type="ECO:0000256" key="4">
    <source>
        <dbReference type="ARBA" id="ARBA00022989"/>
    </source>
</evidence>
<evidence type="ECO:0000259" key="8">
    <source>
        <dbReference type="Pfam" id="PF12704"/>
    </source>
</evidence>
<keyword evidence="4" id="KW-1133">Transmembrane helix</keyword>
<dbReference type="GO" id="GO:0022857">
    <property type="term" value="F:transmembrane transporter activity"/>
    <property type="evidence" value="ECO:0007669"/>
    <property type="project" value="TreeGrafter"/>
</dbReference>
<evidence type="ECO:0000313" key="9">
    <source>
        <dbReference type="EMBL" id="RXI38295.1"/>
    </source>
</evidence>
<dbReference type="InterPro" id="IPR050250">
    <property type="entry name" value="Macrolide_Exporter_MacB"/>
</dbReference>
<keyword evidence="2" id="KW-1003">Cell membrane</keyword>
<sequence>MLSNAFLIAIKEIKRNLLRSFLTILGIVIGVASVIAMVMIGDGTTANVQQSITKLGTNMLTLRVGQERRGPPREDNSAKPFTEGDINAIKNELQNIRAVAAENSSRMNVVYGNKSNSASVIGTSNDYFIIKDWEITQGRVFEEHEENSGKSSCIIGTTIVKQLFGDENPIGVNIRLKNISCNVIGVLKSKGAAAFGNDQDEIVIVPLKMFQQKIKGDKDISSILISITDGKYIENAKLEITSLMQERRAIKLEDPDNFHIRDMQDLLSTMTSTTKMLTYLLGSIAGISLLVGGIGIMNIMLVSVTERTREIGTRLAIGAMENEVLLQFLVEAIVLATLGGIIGIFLGLGIGYITVNIMDLPFILNSQIILISFVFSTLIGVFFGYFPARKAARLNPIDALRYE</sequence>
<comment type="similarity">
    <text evidence="6">Belongs to the ABC-4 integral membrane protein family.</text>
</comment>
<feature type="domain" description="MacB-like periplasmic core" evidence="8">
    <location>
        <begin position="20"/>
        <end position="242"/>
    </location>
</feature>
<dbReference type="PANTHER" id="PTHR30572">
    <property type="entry name" value="MEMBRANE COMPONENT OF TRANSPORTER-RELATED"/>
    <property type="match status" value="1"/>
</dbReference>
<evidence type="ECO:0000256" key="3">
    <source>
        <dbReference type="ARBA" id="ARBA00022692"/>
    </source>
</evidence>
<organism evidence="9 10">
    <name type="scientific">Arcobacter cloacae</name>
    <dbReference type="NCBI Taxonomy" id="1054034"/>
    <lineage>
        <taxon>Bacteria</taxon>
        <taxon>Pseudomonadati</taxon>
        <taxon>Campylobacterota</taxon>
        <taxon>Epsilonproteobacteria</taxon>
        <taxon>Campylobacterales</taxon>
        <taxon>Arcobacteraceae</taxon>
        <taxon>Arcobacter</taxon>
    </lineage>
</organism>
<dbReference type="Pfam" id="PF12704">
    <property type="entry name" value="MacB_PCD"/>
    <property type="match status" value="1"/>
</dbReference>
<name>A0A6M8NP33_9BACT</name>